<organism evidence="1 2">
    <name type="scientific">Candidatus Desulfaltia bathyphila</name>
    <dbReference type="NCBI Taxonomy" id="2841697"/>
    <lineage>
        <taxon>Bacteria</taxon>
        <taxon>Pseudomonadati</taxon>
        <taxon>Thermodesulfobacteriota</taxon>
        <taxon>Desulfobacteria</taxon>
        <taxon>Desulfobacterales</taxon>
        <taxon>Desulfobacterales incertae sedis</taxon>
        <taxon>Candidatus Desulfaltia</taxon>
    </lineage>
</organism>
<protein>
    <submittedName>
        <fullName evidence="1">Uncharacterized protein</fullName>
    </submittedName>
</protein>
<proteinExistence type="predicted"/>
<evidence type="ECO:0000313" key="1">
    <source>
        <dbReference type="EMBL" id="MBC8198799.1"/>
    </source>
</evidence>
<name>A0A8J6N427_9BACT</name>
<accession>A0A8J6N427</accession>
<dbReference type="EMBL" id="JACNLL010000024">
    <property type="protein sequence ID" value="MBC8198799.1"/>
    <property type="molecule type" value="Genomic_DNA"/>
</dbReference>
<reference evidence="1 2" key="1">
    <citation type="submission" date="2020-08" db="EMBL/GenBank/DDBJ databases">
        <title>Bridging the membrane lipid divide: bacteria of the FCB group superphylum have the potential to synthesize archaeal ether lipids.</title>
        <authorList>
            <person name="Villanueva L."/>
            <person name="Von Meijenfeldt F.A.B."/>
            <person name="Westbye A.B."/>
            <person name="Yadav S."/>
            <person name="Hopmans E.C."/>
            <person name="Dutilh B.E."/>
            <person name="Sinninghe Damste J.S."/>
        </authorList>
    </citation>
    <scope>NUCLEOTIDE SEQUENCE [LARGE SCALE GENOMIC DNA]</scope>
    <source>
        <strain evidence="1">NIOZ-UU82</strain>
    </source>
</reference>
<comment type="caution">
    <text evidence="1">The sequence shown here is derived from an EMBL/GenBank/DDBJ whole genome shotgun (WGS) entry which is preliminary data.</text>
</comment>
<sequence length="102" mass="11357">MEYRKGNRTHGVFCIYTSPQTIKSMGIGRMMSHSHALEHLKRGHLFASHSDAENITGAKPVAFLPEQTFEFEPVIEGAVVIHDFIIQNKGTVLLVIHRVSSG</sequence>
<evidence type="ECO:0000313" key="2">
    <source>
        <dbReference type="Proteomes" id="UP000603545"/>
    </source>
</evidence>
<dbReference type="Proteomes" id="UP000603545">
    <property type="component" value="Unassembled WGS sequence"/>
</dbReference>
<gene>
    <name evidence="1" type="ORF">H8E80_01955</name>
</gene>
<dbReference type="AlphaFoldDB" id="A0A8J6N427"/>